<evidence type="ECO:0000313" key="10">
    <source>
        <dbReference type="Proteomes" id="UP000236544"/>
    </source>
</evidence>
<name>A0A0P1L3A8_9SACH</name>
<evidence type="ECO:0000256" key="6">
    <source>
        <dbReference type="ARBA" id="ARBA00022737"/>
    </source>
</evidence>
<feature type="domain" description="Prenyltransferase alpha-alpha toroid" evidence="8">
    <location>
        <begin position="11"/>
        <end position="352"/>
    </location>
</feature>
<gene>
    <name evidence="9" type="ORF">LAQU0_S13e02234g</name>
</gene>
<dbReference type="GO" id="GO:0046872">
    <property type="term" value="F:metal ion binding"/>
    <property type="evidence" value="ECO:0007669"/>
    <property type="project" value="UniProtKB-KW"/>
</dbReference>
<comment type="similarity">
    <text evidence="2">Belongs to the protein prenyltransferase subunit beta family.</text>
</comment>
<evidence type="ECO:0000256" key="3">
    <source>
        <dbReference type="ARBA" id="ARBA00022602"/>
    </source>
</evidence>
<comment type="cofactor">
    <cofactor evidence="1">
        <name>Zn(2+)</name>
        <dbReference type="ChEBI" id="CHEBI:29105"/>
    </cofactor>
</comment>
<evidence type="ECO:0000256" key="5">
    <source>
        <dbReference type="ARBA" id="ARBA00022723"/>
    </source>
</evidence>
<dbReference type="InterPro" id="IPR045089">
    <property type="entry name" value="PGGT1B-like"/>
</dbReference>
<evidence type="ECO:0000256" key="1">
    <source>
        <dbReference type="ARBA" id="ARBA00001947"/>
    </source>
</evidence>
<organism evidence="9 10">
    <name type="scientific">Lachancea quebecensis</name>
    <dbReference type="NCBI Taxonomy" id="1654605"/>
    <lineage>
        <taxon>Eukaryota</taxon>
        <taxon>Fungi</taxon>
        <taxon>Dikarya</taxon>
        <taxon>Ascomycota</taxon>
        <taxon>Saccharomycotina</taxon>
        <taxon>Saccharomycetes</taxon>
        <taxon>Saccharomycetales</taxon>
        <taxon>Saccharomycetaceae</taxon>
        <taxon>Lachancea</taxon>
    </lineage>
</organism>
<dbReference type="Proteomes" id="UP000236544">
    <property type="component" value="Unassembled WGS sequence"/>
</dbReference>
<keyword evidence="4" id="KW-0808">Transferase</keyword>
<dbReference type="EMBL" id="LN890566">
    <property type="protein sequence ID" value="CUS24053.1"/>
    <property type="molecule type" value="Genomic_DNA"/>
</dbReference>
<dbReference type="InterPro" id="IPR001330">
    <property type="entry name" value="Prenyltrans"/>
</dbReference>
<evidence type="ECO:0000256" key="7">
    <source>
        <dbReference type="ARBA" id="ARBA00022833"/>
    </source>
</evidence>
<dbReference type="SUPFAM" id="SSF48239">
    <property type="entry name" value="Terpenoid cyclases/Protein prenyltransferases"/>
    <property type="match status" value="1"/>
</dbReference>
<accession>A0A0P1L3A8</accession>
<keyword evidence="3" id="KW-0637">Prenyltransferase</keyword>
<dbReference type="AlphaFoldDB" id="A0A0P1L3A8"/>
<evidence type="ECO:0000313" key="9">
    <source>
        <dbReference type="EMBL" id="CUS24053.1"/>
    </source>
</evidence>
<evidence type="ECO:0000256" key="2">
    <source>
        <dbReference type="ARBA" id="ARBA00010497"/>
    </source>
</evidence>
<keyword evidence="5" id="KW-0479">Metal-binding</keyword>
<dbReference type="GO" id="GO:0005953">
    <property type="term" value="C:CAAX-protein geranylgeranyltransferase complex"/>
    <property type="evidence" value="ECO:0007669"/>
    <property type="project" value="TreeGrafter"/>
</dbReference>
<keyword evidence="10" id="KW-1185">Reference proteome</keyword>
<keyword evidence="7" id="KW-0862">Zinc</keyword>
<dbReference type="PANTHER" id="PTHR11774">
    <property type="entry name" value="GERANYLGERANYL TRANSFERASE TYPE BETA SUBUNIT"/>
    <property type="match status" value="1"/>
</dbReference>
<dbReference type="Pfam" id="PF00432">
    <property type="entry name" value="Prenyltrans"/>
    <property type="match status" value="1"/>
</dbReference>
<evidence type="ECO:0000256" key="4">
    <source>
        <dbReference type="ARBA" id="ARBA00022679"/>
    </source>
</evidence>
<reference evidence="10" key="1">
    <citation type="submission" date="2015-10" db="EMBL/GenBank/DDBJ databases">
        <authorList>
            <person name="Devillers H."/>
        </authorList>
    </citation>
    <scope>NUCLEOTIDE SEQUENCE [LARGE SCALE GENOMIC DNA]</scope>
</reference>
<dbReference type="OrthoDB" id="24893at2759"/>
<protein>
    <submittedName>
        <fullName evidence="9">LAQU0S13e02234g1_1</fullName>
    </submittedName>
</protein>
<dbReference type="PANTHER" id="PTHR11774:SF4">
    <property type="entry name" value="GERANYLGERANYL TRANSFERASE TYPE-1 SUBUNIT BETA"/>
    <property type="match status" value="1"/>
</dbReference>
<keyword evidence="6" id="KW-0677">Repeat</keyword>
<dbReference type="InterPro" id="IPR008930">
    <property type="entry name" value="Terpenoid_cyclase/PrenylTrfase"/>
</dbReference>
<dbReference type="Gene3D" id="1.50.10.20">
    <property type="match status" value="1"/>
</dbReference>
<evidence type="ECO:0000259" key="8">
    <source>
        <dbReference type="Pfam" id="PF00432"/>
    </source>
</evidence>
<sequence>MAPTPILDERLTIQKHRKFLQRHLAILPSKHQEHEANKLAIVTYALIGLSCIGDPISEEYAASKKWLRRHYRVIGQGDSSIAGFFPSLYMDLDNALTISLTSTLFGLISLLCLKDHKFFNSDVDREGICRFVSKCHKPEAGGFSASLDIIAEDGFQPSKTDPDDLRHTYVAIAILYLMGCRKSSHFSQYVCLESLSSHVKEKACISGGFGQYGEPHAGYTSCALSILELISDRWDIFPDSFYDRTIEWLLQRQVSDKCPEMSGHEHFDPEDDGGFQGRENKFADSCYGFWCVNSLNILKTSQKVGNEYQNGLSEYLINKTQNSLLGGFSKNDNEDPDLYHTCLTLAALSLMSGEFDGSLFLPRKVADTAKSQLIAP</sequence>
<dbReference type="GO" id="GO:0004662">
    <property type="term" value="F:CAAX-protein geranylgeranyltransferase activity"/>
    <property type="evidence" value="ECO:0007669"/>
    <property type="project" value="TreeGrafter"/>
</dbReference>
<proteinExistence type="inferred from homology"/>